<dbReference type="GO" id="GO:0008610">
    <property type="term" value="P:lipid biosynthetic process"/>
    <property type="evidence" value="ECO:0007669"/>
    <property type="project" value="UniProtKB-ARBA"/>
</dbReference>
<evidence type="ECO:0000256" key="4">
    <source>
        <dbReference type="ARBA" id="ARBA00022553"/>
    </source>
</evidence>
<evidence type="ECO:0000256" key="3">
    <source>
        <dbReference type="ARBA" id="ARBA00022450"/>
    </source>
</evidence>
<dbReference type="SMART" id="SM00823">
    <property type="entry name" value="PKS_PP"/>
    <property type="match status" value="3"/>
</dbReference>
<dbReference type="InterPro" id="IPR009081">
    <property type="entry name" value="PP-bd_ACP"/>
</dbReference>
<evidence type="ECO:0000256" key="7">
    <source>
        <dbReference type="ARBA" id="ARBA00023194"/>
    </source>
</evidence>
<dbReference type="PROSITE" id="PS00012">
    <property type="entry name" value="PHOSPHOPANTETHEINE"/>
    <property type="match status" value="3"/>
</dbReference>
<dbReference type="InterPro" id="IPR020845">
    <property type="entry name" value="AMP-binding_CS"/>
</dbReference>
<dbReference type="Pfam" id="PF00975">
    <property type="entry name" value="Thioesterase"/>
    <property type="match status" value="1"/>
</dbReference>
<dbReference type="PANTHER" id="PTHR45527">
    <property type="entry name" value="NONRIBOSOMAL PEPTIDE SYNTHETASE"/>
    <property type="match status" value="1"/>
</dbReference>
<evidence type="ECO:0000256" key="1">
    <source>
        <dbReference type="ARBA" id="ARBA00001957"/>
    </source>
</evidence>
<dbReference type="InterPro" id="IPR010071">
    <property type="entry name" value="AA_adenyl_dom"/>
</dbReference>
<dbReference type="InterPro" id="IPR001031">
    <property type="entry name" value="Thioesterase"/>
</dbReference>
<dbReference type="GO" id="GO:0043041">
    <property type="term" value="P:amino acid activation for nonribosomal peptide biosynthetic process"/>
    <property type="evidence" value="ECO:0007669"/>
    <property type="project" value="TreeGrafter"/>
</dbReference>
<name>A0A6G3ZYC4_9BACL</name>
<dbReference type="Gene3D" id="3.30.559.10">
    <property type="entry name" value="Chloramphenicol acetyltransferase-like domain"/>
    <property type="match status" value="2"/>
</dbReference>
<dbReference type="InterPro" id="IPR001242">
    <property type="entry name" value="Condensation_dom"/>
</dbReference>
<dbReference type="InterPro" id="IPR036736">
    <property type="entry name" value="ACP-like_sf"/>
</dbReference>
<dbReference type="SUPFAM" id="SSF56801">
    <property type="entry name" value="Acetyl-CoA synthetase-like"/>
    <property type="match status" value="3"/>
</dbReference>
<dbReference type="CDD" id="cd19531">
    <property type="entry name" value="LCL_NRPS-like"/>
    <property type="match status" value="2"/>
</dbReference>
<dbReference type="SUPFAM" id="SSF47336">
    <property type="entry name" value="ACP-like"/>
    <property type="match status" value="3"/>
</dbReference>
<evidence type="ECO:0000256" key="8">
    <source>
        <dbReference type="ARBA" id="ARBA00023268"/>
    </source>
</evidence>
<dbReference type="InterPro" id="IPR023213">
    <property type="entry name" value="CAT-like_dom_sf"/>
</dbReference>
<keyword evidence="3" id="KW-0596">Phosphopantetheine</keyword>
<dbReference type="InterPro" id="IPR029058">
    <property type="entry name" value="AB_hydrolase_fold"/>
</dbReference>
<dbReference type="Gene3D" id="3.30.300.30">
    <property type="match status" value="3"/>
</dbReference>
<feature type="domain" description="Carrier" evidence="9">
    <location>
        <begin position="2840"/>
        <end position="2915"/>
    </location>
</feature>
<keyword evidence="4" id="KW-0597">Phosphoprotein</keyword>
<dbReference type="GO" id="GO:0017000">
    <property type="term" value="P:antibiotic biosynthetic process"/>
    <property type="evidence" value="ECO:0007669"/>
    <property type="project" value="UniProtKB-KW"/>
</dbReference>
<reference evidence="10" key="1">
    <citation type="submission" date="2020-02" db="EMBL/GenBank/DDBJ databases">
        <authorList>
            <person name="Shen X.-R."/>
            <person name="Zhang Y.-X."/>
        </authorList>
    </citation>
    <scope>NUCLEOTIDE SEQUENCE</scope>
    <source>
        <strain evidence="10">SYP-B3998</strain>
    </source>
</reference>
<dbReference type="FunFam" id="3.40.50.980:FF:000001">
    <property type="entry name" value="Non-ribosomal peptide synthetase"/>
    <property type="match status" value="3"/>
</dbReference>
<feature type="domain" description="Carrier" evidence="9">
    <location>
        <begin position="1802"/>
        <end position="1877"/>
    </location>
</feature>
<dbReference type="InterPro" id="IPR045851">
    <property type="entry name" value="AMP-bd_C_sf"/>
</dbReference>
<dbReference type="InterPro" id="IPR000873">
    <property type="entry name" value="AMP-dep_synth/lig_dom"/>
</dbReference>
<dbReference type="FunFam" id="2.30.38.10:FF:000001">
    <property type="entry name" value="Non-ribosomal peptide synthetase PvdI"/>
    <property type="match status" value="3"/>
</dbReference>
<dbReference type="PANTHER" id="PTHR45527:SF1">
    <property type="entry name" value="FATTY ACID SYNTHASE"/>
    <property type="match status" value="1"/>
</dbReference>
<gene>
    <name evidence="10" type="ORF">GK047_10335</name>
</gene>
<feature type="domain" description="Carrier" evidence="9">
    <location>
        <begin position="762"/>
        <end position="837"/>
    </location>
</feature>
<dbReference type="FunFam" id="3.40.50.980:FF:000002">
    <property type="entry name" value="Enterobactin synthetase component F"/>
    <property type="match status" value="1"/>
</dbReference>
<protein>
    <submittedName>
        <fullName evidence="10">Amino acid adenylation domain-containing protein</fullName>
    </submittedName>
</protein>
<dbReference type="Gene3D" id="3.40.50.1820">
    <property type="entry name" value="alpha/beta hydrolase"/>
    <property type="match status" value="1"/>
</dbReference>
<dbReference type="GO" id="GO:0044550">
    <property type="term" value="P:secondary metabolite biosynthetic process"/>
    <property type="evidence" value="ECO:0007669"/>
    <property type="project" value="UniProtKB-ARBA"/>
</dbReference>
<evidence type="ECO:0000256" key="5">
    <source>
        <dbReference type="ARBA" id="ARBA00022598"/>
    </source>
</evidence>
<evidence type="ECO:0000313" key="10">
    <source>
        <dbReference type="EMBL" id="NEW06407.1"/>
    </source>
</evidence>
<comment type="similarity">
    <text evidence="2">Belongs to the ATP-dependent AMP-binding enzyme family.</text>
</comment>
<dbReference type="GO" id="GO:0031177">
    <property type="term" value="F:phosphopantetheine binding"/>
    <property type="evidence" value="ECO:0007669"/>
    <property type="project" value="InterPro"/>
</dbReference>
<comment type="caution">
    <text evidence="10">The sequence shown here is derived from an EMBL/GenBank/DDBJ whole genome shotgun (WGS) entry which is preliminary data.</text>
</comment>
<evidence type="ECO:0000256" key="6">
    <source>
        <dbReference type="ARBA" id="ARBA00022737"/>
    </source>
</evidence>
<dbReference type="Gene3D" id="1.10.287.490">
    <property type="entry name" value="Helix hairpin bin"/>
    <property type="match status" value="1"/>
</dbReference>
<keyword evidence="8" id="KW-0511">Multifunctional enzyme</keyword>
<evidence type="ECO:0000256" key="2">
    <source>
        <dbReference type="ARBA" id="ARBA00006432"/>
    </source>
</evidence>
<dbReference type="Gene3D" id="3.40.50.980">
    <property type="match status" value="6"/>
</dbReference>
<dbReference type="Gene3D" id="1.10.1200.10">
    <property type="entry name" value="ACP-like"/>
    <property type="match status" value="3"/>
</dbReference>
<dbReference type="EMBL" id="JAAIKC010000002">
    <property type="protein sequence ID" value="NEW06407.1"/>
    <property type="molecule type" value="Genomic_DNA"/>
</dbReference>
<proteinExistence type="inferred from homology"/>
<dbReference type="GO" id="GO:0005829">
    <property type="term" value="C:cytosol"/>
    <property type="evidence" value="ECO:0007669"/>
    <property type="project" value="TreeGrafter"/>
</dbReference>
<dbReference type="CDD" id="cd12117">
    <property type="entry name" value="A_NRPS_Srf_like"/>
    <property type="match status" value="2"/>
</dbReference>
<dbReference type="FunFam" id="3.30.300.30:FF:000010">
    <property type="entry name" value="Enterobactin synthetase component F"/>
    <property type="match status" value="3"/>
</dbReference>
<dbReference type="PROSITE" id="PS50075">
    <property type="entry name" value="CARRIER"/>
    <property type="match status" value="3"/>
</dbReference>
<evidence type="ECO:0000259" key="9">
    <source>
        <dbReference type="PROSITE" id="PS50075"/>
    </source>
</evidence>
<keyword evidence="7" id="KW-0045">Antibiotic biosynthesis</keyword>
<dbReference type="Pfam" id="PF00550">
    <property type="entry name" value="PP-binding"/>
    <property type="match status" value="3"/>
</dbReference>
<dbReference type="RefSeq" id="WP_163945192.1">
    <property type="nucleotide sequence ID" value="NZ_JAAIKC010000002.1"/>
</dbReference>
<dbReference type="SUPFAM" id="SSF53474">
    <property type="entry name" value="alpha/beta-Hydrolases"/>
    <property type="match status" value="1"/>
</dbReference>
<dbReference type="FunFam" id="3.40.50.12780:FF:000012">
    <property type="entry name" value="Non-ribosomal peptide synthetase"/>
    <property type="match status" value="3"/>
</dbReference>
<dbReference type="Gene3D" id="3.30.559.30">
    <property type="entry name" value="Nonribosomal peptide synthetase, condensation domain"/>
    <property type="match status" value="3"/>
</dbReference>
<dbReference type="Pfam" id="PF13193">
    <property type="entry name" value="AMP-binding_C"/>
    <property type="match status" value="2"/>
</dbReference>
<dbReference type="NCBIfam" id="TIGR01733">
    <property type="entry name" value="AA-adenyl-dom"/>
    <property type="match status" value="3"/>
</dbReference>
<dbReference type="InterPro" id="IPR020806">
    <property type="entry name" value="PKS_PP-bd"/>
</dbReference>
<organism evidence="10">
    <name type="scientific">Paenibacillus sp. SYP-B3998</name>
    <dbReference type="NCBI Taxonomy" id="2678564"/>
    <lineage>
        <taxon>Bacteria</taxon>
        <taxon>Bacillati</taxon>
        <taxon>Bacillota</taxon>
        <taxon>Bacilli</taxon>
        <taxon>Bacillales</taxon>
        <taxon>Paenibacillaceae</taxon>
        <taxon>Paenibacillus</taxon>
    </lineage>
</organism>
<accession>A0A6G3ZYC4</accession>
<dbReference type="NCBIfam" id="NF003417">
    <property type="entry name" value="PRK04813.1"/>
    <property type="match status" value="3"/>
</dbReference>
<sequence>MKSVFEKEEMYWNEKFDTEDSMNFLPYSKSSSKVSTNDVSIINRTLPHHLSERINSLANGFDMAVFVILLTGVKCLLYTYTGRENTLVGIPAQTEFDDDNPPIHDFLIIKNKLSNESTFKSLLGQIKTSVSEALEHQHIPFRKMIRQLNLQYTPDGSPIVNTMVSYTKTHTLAFEKSVSTDTLFQFDSENSLIRLSVSFDNNRYDQDFMEQMTDHFFRLLSVALFQPELEIGKVDVLSEPEKHELLTLFNDTHTEYPKEKTIHQLFEEQAERNPDAVAVVFENQQLTYGELNERANRLARTLRTVGVQADNLVGLMADRSLDMIVGILAILKSGGAYVPIDPEYPEERIRYMIEDSGTQVMLAQRHLQERIPLQSTFVPLDDEESYNDDGSNLDAANVSANLAYIIYTSGTTGKPKGILTTHCNIVRVVRTTNYIDITAQDNVLQLSSYAFDGSTFDIFGALLNGAKLILVPKETMLDVVKLAQLIEQRQISTLFITTAFFNVLIDVGVECMRHIRTILFGGERVSVSHVRKALDYLGSGKIKHVYGPTESTVFATCYDVNEVEEDAVTIPIGRPISNTAIYIVNGENGLQPLGVAGELCVAGDGLARGYLNRPELTAEKFVDNPFVPGERMYRTGDLARWLADGSIEYVGRIDDQVKIRGYRIELGEVEAYLLKMDAIEKAIVVVRESEAGEKQLCAYFAAERTIPASELKLIMSQELPGYMIPSFFVQLESMPLTPNGKVDRKALPAPEESLQAEIEYIAPRTPAEAKLARIWRAVLGLGKVGAKDNFFDLGGHSLRATMMVSKLHKEENISLSLRDVFLSPVLEEMAELISRMEQQVYVSISPIEKRDYYPVSSVQKRLYILHQLEGAEQSYNMPGAMVLEGTLDRKQFEEAFRRLIARHETLRTGFKMVDGEPVQQVHHELDFAVAYMQANDEEARDVVRGFVRAFDLEKPPLLRVGLIELAKDRHIMMFDMHHIISDGTSLGIMMKEFVRLYSGEQLSPLRIQYKDYTAWQHSESQKDQMNRQESYWLQTFSGKLPVLEMPTDYARPSVQSYEGAIYEFAIDSVKSEGLRQLAAESRTTLYMVLLAVYTILLRKYTGQEDIIVGTPIAGRTHEDLQPLIGMFVNTLAIRSYPAGEKTFLSYLEEVKETTLGAFDCQDYPFEELLKNVQVTRDLSRNPLFDTMFALENTENAEFDLEGLRLNIYPSKYTMAKFDLNVTVMESENELICSIEFATALYKKETVERMAGHFEQLIDAVIGHPQASLAQLQMVTAAEQAQIMDVFNDTAADYPREKTIHELFEEQAGRTPEATAVDFENQQLTYRELNARANQLAWTLRESGVTAQQPVGIMVDRSIEMVVSVLAVLKAGGTFVPIDPEYPQTRIHYMLASSGARLVLTEQPWFASIPPEVEKIDVHDASLYEGREENLPNENDASHLLYIIYTSGTTGNPKGVMLEHRNLANLLQYQFTATNIPFPSPVLQYASGSFDVCYQEMFSALLFGGCLCLIGNEVRKDPKRLFARIEESKIEVLYLPVAFLKFIFTEAEWAEQFPHCVSHIITAGEQLVVTPQIEAILRSRGIYLHNHYGPSETHVVTAFTMQPEAIAAGLPPIGKPIANTKLYILDEGLQVQPIGIGGELYVSGDCVGRGYWGRPDLTDEKFVKNPFAPEERMYRTGDLARWLPDGNIEYLGRIDHQVKIRGFRIELGEVEAQLLKVAGLHEATVLALEDEAGQKQLCAYFVAEAELTAGELRGALSQELPGYMIPSYFVQLASMPLTQNGKIDRRALPAPEANKQTGAEFVAPRTRLEAQLARIWQEVLGLPSASVKDNFFELGGHSLRATTLVSKLYKELGVNLPLRDVFRYPTIEEMAQAIGGMERKAYEAIPRAEEREVYPLSSAQKRLYIMHQLEGAEMSYNMPGVMTLGGALDRERFEAAFRGLIARHETLRTGFEMLSGEPVQRVHSHVEFAVEYTQASEEEAGDIVSGFIRAFELAKPPLLRVGLIELAKDRHILMFDMHHIISDGVSMNILVEEFVRMYGGEELIPLAIQYKDYAAWQQSETHSERLKQQEAYWLDTLNGEISALELQTDYARPAIQRYEGDTNLSMLDPQTSELLRKLASETGSTLYMVLLAAYKVLLHKYSAQEDIIVGTPIAGRAHADLEPLIGMFVGTLAIRSFPSGDKTFLSYLDEIKEATLGAFEHQDYPFEELVEKVQVPRDLSRNPLFDTMFSLGNTEHGNVEIEGLQLRPYPNDHSVAKFDLIFHVEEREEGIAYSLTYATALYKRQTVERMALHFKQLVEVIAVEPQINLSSLNILTASEQNEILNVFNDTGVAYPREKTIHQVFEEQAERNPDAVAVVFEDKRLTYAELNTAANRIAYLLQDRGVGAGDFVGIFVERSLDMVIGLLGILKAGGAYVPMDPSYPQERIAVILDDTRIKVLLTQTHLRANLPENMQVVLLDAVDEGSREISWSNPTHEATGDDLAYIVYTSGSTGTPKGVCVTHRGVVRLVTAANYVDISDKDVFLQGSTLSFDAATFEIWGSLLNGATLAILPPGNLSLSEWSQVIGQHGVTVLWLTAGLFHVMVENQIQALQGVKQLLVGGDVVSKPHAKKVMERCSGLRLINGYGPTENTTFTCCHEIRMADVEKASIPIGRPIGNTQVYVLDGAGKLLPVGVIGELYIGGDGLAHGYLNQPELTAEKFVDNPFAPGERMYRTGDLARWLPDGTIEYVGRIDHQVKIRGYRIEIGEVESYLLKMASVQEAVVIAREEGAGQKVLCAYYVAERLLPASELRSMLSQELPAYMIPSYLVQLTELPLTPNGKVDRKVLPAPEGSLQSGVEYVAPRTPQEEQLARIWEDVLGIAKVGVKDNFFDLGGHSLSLMQLIQRVFTETGVEISFHKMFQSPTVEAMAYGIWESDLDEKKSNQFMKLNEHGFMNVFCFPPGLGYGLSYLELAQKLESHCILYGADYMDDTECYETMLNRYVDAVVSIQDQSPYVFMGYSLGGNLTFEVAKAMEKRGYQISDIIMIDSLKKETIAPLDQLESSIDQILEGAGESEKELLANPFIRNRVKHKMRSYWTYVSQVINSGTVQANIHGLIAEKSEVGTPDDIHVKYWNESTALNYREYQLVGVHEKLLAAEYLEENAKVIERIVHQIREQTNQKVLS</sequence>
<dbReference type="Pfam" id="PF00668">
    <property type="entry name" value="Condensation"/>
    <property type="match status" value="3"/>
</dbReference>
<dbReference type="Gene3D" id="2.30.38.10">
    <property type="entry name" value="Luciferase, Domain 3"/>
    <property type="match status" value="3"/>
</dbReference>
<dbReference type="PROSITE" id="PS00455">
    <property type="entry name" value="AMP_BINDING"/>
    <property type="match status" value="3"/>
</dbReference>
<dbReference type="Pfam" id="PF00501">
    <property type="entry name" value="AMP-binding"/>
    <property type="match status" value="3"/>
</dbReference>
<dbReference type="InterPro" id="IPR025110">
    <property type="entry name" value="AMP-bd_C"/>
</dbReference>
<dbReference type="GO" id="GO:0016874">
    <property type="term" value="F:ligase activity"/>
    <property type="evidence" value="ECO:0007669"/>
    <property type="project" value="UniProtKB-KW"/>
</dbReference>
<dbReference type="InterPro" id="IPR006162">
    <property type="entry name" value="Ppantetheine_attach_site"/>
</dbReference>
<dbReference type="FunFam" id="1.10.1200.10:FF:000005">
    <property type="entry name" value="Nonribosomal peptide synthetase 1"/>
    <property type="match status" value="3"/>
</dbReference>
<dbReference type="SUPFAM" id="SSF52777">
    <property type="entry name" value="CoA-dependent acyltransferases"/>
    <property type="match status" value="5"/>
</dbReference>
<comment type="cofactor">
    <cofactor evidence="1">
        <name>pantetheine 4'-phosphate</name>
        <dbReference type="ChEBI" id="CHEBI:47942"/>
    </cofactor>
</comment>
<keyword evidence="5" id="KW-0436">Ligase</keyword>
<keyword evidence="6" id="KW-0677">Repeat</keyword>